<comment type="caution">
    <text evidence="1">The sequence shown here is derived from an EMBL/GenBank/DDBJ whole genome shotgun (WGS) entry which is preliminary data.</text>
</comment>
<evidence type="ECO:0000313" key="1">
    <source>
        <dbReference type="EMBL" id="PZR13520.1"/>
    </source>
</evidence>
<gene>
    <name evidence="1" type="ORF">DI536_12225</name>
</gene>
<dbReference type="Proteomes" id="UP000249061">
    <property type="component" value="Unassembled WGS sequence"/>
</dbReference>
<name>A0A2W5TD98_9BACT</name>
<proteinExistence type="predicted"/>
<accession>A0A2W5TD98</accession>
<evidence type="ECO:0008006" key="3">
    <source>
        <dbReference type="Google" id="ProtNLM"/>
    </source>
</evidence>
<dbReference type="EMBL" id="QFQP01000009">
    <property type="protein sequence ID" value="PZR13520.1"/>
    <property type="molecule type" value="Genomic_DNA"/>
</dbReference>
<reference evidence="1 2" key="1">
    <citation type="submission" date="2017-08" db="EMBL/GenBank/DDBJ databases">
        <title>Infants hospitalized years apart are colonized by the same room-sourced microbial strains.</title>
        <authorList>
            <person name="Brooks B."/>
            <person name="Olm M.R."/>
            <person name="Firek B.A."/>
            <person name="Baker R."/>
            <person name="Thomas B.C."/>
            <person name="Morowitz M.J."/>
            <person name="Banfield J.F."/>
        </authorList>
    </citation>
    <scope>NUCLEOTIDE SEQUENCE [LARGE SCALE GENOMIC DNA]</scope>
    <source>
        <strain evidence="1">S2_003_000_R2_14</strain>
    </source>
</reference>
<organism evidence="1 2">
    <name type="scientific">Archangium gephyra</name>
    <dbReference type="NCBI Taxonomy" id="48"/>
    <lineage>
        <taxon>Bacteria</taxon>
        <taxon>Pseudomonadati</taxon>
        <taxon>Myxococcota</taxon>
        <taxon>Myxococcia</taxon>
        <taxon>Myxococcales</taxon>
        <taxon>Cystobacterineae</taxon>
        <taxon>Archangiaceae</taxon>
        <taxon>Archangium</taxon>
    </lineage>
</organism>
<protein>
    <recommendedName>
        <fullName evidence="3">PilZ domain-containing protein</fullName>
    </recommendedName>
</protein>
<evidence type="ECO:0000313" key="2">
    <source>
        <dbReference type="Proteomes" id="UP000249061"/>
    </source>
</evidence>
<sequence length="274" mass="30487">MAQEYWLADSEARVLGPIGLDVVTTLHARGKLADVRAVSTDGKRFTPLREVPELQQVLSAPVTLNDSQRAQLEATTQIRAWLRSIERQPTHEVLKVPSTASRDTWRAAFFALVHRYVPSRLPADTTPELRLACEDAFLVLAERMVEIEKQFKPSVPPPAPPPLPAQEPWPAARVQHRDNGLHVSLSLKRGDARPFTHDVEHNWQSDCLFVSSMERAVPNTPVEIVVNFEGHVTQLNAAGRVQAARVGGFTVKLLNVGEAQRAMIRTWVARATAK</sequence>
<dbReference type="AlphaFoldDB" id="A0A2W5TD98"/>